<reference evidence="1 2" key="1">
    <citation type="submission" date="2016-07" db="EMBL/GenBank/DDBJ databases">
        <title>Pervasive Adenine N6-methylation of Active Genes in Fungi.</title>
        <authorList>
            <consortium name="DOE Joint Genome Institute"/>
            <person name="Mondo S.J."/>
            <person name="Dannebaum R.O."/>
            <person name="Kuo R.C."/>
            <person name="Labutti K."/>
            <person name="Haridas S."/>
            <person name="Kuo A."/>
            <person name="Salamov A."/>
            <person name="Ahrendt S.R."/>
            <person name="Lipzen A."/>
            <person name="Sullivan W."/>
            <person name="Andreopoulos W.B."/>
            <person name="Clum A."/>
            <person name="Lindquist E."/>
            <person name="Daum C."/>
            <person name="Ramamoorthy G.K."/>
            <person name="Gryganskyi A."/>
            <person name="Culley D."/>
            <person name="Magnuson J.K."/>
            <person name="James T.Y."/>
            <person name="O'Malley M.A."/>
            <person name="Stajich J.E."/>
            <person name="Spatafora J.W."/>
            <person name="Visel A."/>
            <person name="Grigoriev I.V."/>
        </authorList>
    </citation>
    <scope>NUCLEOTIDE SEQUENCE [LARGE SCALE GENOMIC DNA]</scope>
    <source>
        <strain evidence="1 2">CBS 931.73</strain>
    </source>
</reference>
<gene>
    <name evidence="1" type="ORF">K493DRAFT_404116</name>
</gene>
<name>A0A1Y1Z778_9FUNG</name>
<dbReference type="InParanoid" id="A0A1Y1Z778"/>
<dbReference type="Proteomes" id="UP000193498">
    <property type="component" value="Unassembled WGS sequence"/>
</dbReference>
<evidence type="ECO:0000313" key="1">
    <source>
        <dbReference type="EMBL" id="ORY06066.1"/>
    </source>
</evidence>
<protein>
    <submittedName>
        <fullName evidence="1">Uncharacterized protein</fullName>
    </submittedName>
</protein>
<sequence length="317" mass="35885">MPSSGQSLIAGNKLRLSPSLEYQGDAYQDSLYMPLPVGDLPRLERSRRSLGLMSKVELNPDALQNPQIQENLGYTQGLHPSSLDVLLTPDEIESRRSSFFGGSVNNTNQHGFDRYEEAFMGNWHGPLEIGVAPLVPRRISSNSDHEIFPNLLKSNMTERSSGFCFAEDVAGISRTLPFPITMVNVDFPHNPYQHDANIPKVNSRQPSFDEEIQFYMEEEASFMDRYSSHNPQQHQANNHNPLVEDLNNRNDSPLYKHLNSFHKRGLLDDTCPYNLEASATLQGADRQHNQEDSDIRLDEMLDSKLAALLKQCDLTRN</sequence>
<dbReference type="AlphaFoldDB" id="A0A1Y1Z778"/>
<comment type="caution">
    <text evidence="1">The sequence shown here is derived from an EMBL/GenBank/DDBJ whole genome shotgun (WGS) entry which is preliminary data.</text>
</comment>
<proteinExistence type="predicted"/>
<evidence type="ECO:0000313" key="2">
    <source>
        <dbReference type="Proteomes" id="UP000193498"/>
    </source>
</evidence>
<keyword evidence="2" id="KW-1185">Reference proteome</keyword>
<accession>A0A1Y1Z778</accession>
<organism evidence="1 2">
    <name type="scientific">Basidiobolus meristosporus CBS 931.73</name>
    <dbReference type="NCBI Taxonomy" id="1314790"/>
    <lineage>
        <taxon>Eukaryota</taxon>
        <taxon>Fungi</taxon>
        <taxon>Fungi incertae sedis</taxon>
        <taxon>Zoopagomycota</taxon>
        <taxon>Entomophthoromycotina</taxon>
        <taxon>Basidiobolomycetes</taxon>
        <taxon>Basidiobolales</taxon>
        <taxon>Basidiobolaceae</taxon>
        <taxon>Basidiobolus</taxon>
    </lineage>
</organism>
<dbReference type="EMBL" id="MCFE01000019">
    <property type="protein sequence ID" value="ORY06066.1"/>
    <property type="molecule type" value="Genomic_DNA"/>
</dbReference>